<dbReference type="PANTHER" id="PTHR18937:SF12">
    <property type="entry name" value="STRUCTURAL MAINTENANCE OF CHROMOSOMES PROTEIN"/>
    <property type="match status" value="1"/>
</dbReference>
<dbReference type="AlphaFoldDB" id="A0A0L0RX82"/>
<evidence type="ECO:0000256" key="12">
    <source>
        <dbReference type="SAM" id="MobiDB-lite"/>
    </source>
</evidence>
<dbReference type="GO" id="GO:0008278">
    <property type="term" value="C:cohesin complex"/>
    <property type="evidence" value="ECO:0007669"/>
    <property type="project" value="InterPro"/>
</dbReference>
<dbReference type="InterPro" id="IPR027417">
    <property type="entry name" value="P-loop_NTPase"/>
</dbReference>
<dbReference type="EMBL" id="GG745328">
    <property type="protein sequence ID" value="KNE54671.1"/>
    <property type="molecule type" value="Genomic_DNA"/>
</dbReference>
<dbReference type="PANTHER" id="PTHR18937">
    <property type="entry name" value="STRUCTURAL MAINTENANCE OF CHROMOSOMES SMC FAMILY MEMBER"/>
    <property type="match status" value="1"/>
</dbReference>
<dbReference type="Proteomes" id="UP000054350">
    <property type="component" value="Unassembled WGS sequence"/>
</dbReference>
<dbReference type="InterPro" id="IPR010935">
    <property type="entry name" value="SMC_hinge"/>
</dbReference>
<comment type="similarity">
    <text evidence="3">Belongs to the SMC family. SMC1 subfamily.</text>
</comment>
<dbReference type="GO" id="GO:0051301">
    <property type="term" value="P:cell division"/>
    <property type="evidence" value="ECO:0007669"/>
    <property type="project" value="UniProtKB-KW"/>
</dbReference>
<evidence type="ECO:0000256" key="7">
    <source>
        <dbReference type="ARBA" id="ARBA00023054"/>
    </source>
</evidence>
<reference evidence="14 15" key="1">
    <citation type="submission" date="2009-11" db="EMBL/GenBank/DDBJ databases">
        <title>Annotation of Allomyces macrogynus ATCC 38327.</title>
        <authorList>
            <consortium name="The Broad Institute Genome Sequencing Platform"/>
            <person name="Russ C."/>
            <person name="Cuomo C."/>
            <person name="Burger G."/>
            <person name="Gray M.W."/>
            <person name="Holland P.W.H."/>
            <person name="King N."/>
            <person name="Lang F.B.F."/>
            <person name="Roger A.J."/>
            <person name="Ruiz-Trillo I."/>
            <person name="Young S.K."/>
            <person name="Zeng Q."/>
            <person name="Gargeya S."/>
            <person name="Fitzgerald M."/>
            <person name="Haas B."/>
            <person name="Abouelleil A."/>
            <person name="Alvarado L."/>
            <person name="Arachchi H.M."/>
            <person name="Berlin A."/>
            <person name="Chapman S.B."/>
            <person name="Gearin G."/>
            <person name="Goldberg J."/>
            <person name="Griggs A."/>
            <person name="Gujja S."/>
            <person name="Hansen M."/>
            <person name="Heiman D."/>
            <person name="Howarth C."/>
            <person name="Larimer J."/>
            <person name="Lui A."/>
            <person name="MacDonald P.J.P."/>
            <person name="McCowen C."/>
            <person name="Montmayeur A."/>
            <person name="Murphy C."/>
            <person name="Neiman D."/>
            <person name="Pearson M."/>
            <person name="Priest M."/>
            <person name="Roberts A."/>
            <person name="Saif S."/>
            <person name="Shea T."/>
            <person name="Sisk P."/>
            <person name="Stolte C."/>
            <person name="Sykes S."/>
            <person name="Wortman J."/>
            <person name="Nusbaum C."/>
            <person name="Birren B."/>
        </authorList>
    </citation>
    <scope>NUCLEOTIDE SEQUENCE [LARGE SCALE GENOMIC DNA]</scope>
    <source>
        <strain evidence="14 15">ATCC 38327</strain>
    </source>
</reference>
<dbReference type="SUPFAM" id="SSF75553">
    <property type="entry name" value="Smc hinge domain"/>
    <property type="match status" value="1"/>
</dbReference>
<dbReference type="GO" id="GO:0003677">
    <property type="term" value="F:DNA binding"/>
    <property type="evidence" value="ECO:0007669"/>
    <property type="project" value="TreeGrafter"/>
</dbReference>
<comment type="subcellular location">
    <subcellularLocation>
        <location evidence="2">Chromosome</location>
    </subcellularLocation>
    <subcellularLocation>
        <location evidence="1 10">Nucleus</location>
    </subcellularLocation>
</comment>
<evidence type="ECO:0000256" key="4">
    <source>
        <dbReference type="ARBA" id="ARBA00022454"/>
    </source>
</evidence>
<organism evidence="14 15">
    <name type="scientific">Allomyces macrogynus (strain ATCC 38327)</name>
    <name type="common">Allomyces javanicus var. macrogynus</name>
    <dbReference type="NCBI Taxonomy" id="578462"/>
    <lineage>
        <taxon>Eukaryota</taxon>
        <taxon>Fungi</taxon>
        <taxon>Fungi incertae sedis</taxon>
        <taxon>Blastocladiomycota</taxon>
        <taxon>Blastocladiomycetes</taxon>
        <taxon>Blastocladiales</taxon>
        <taxon>Blastocladiaceae</taxon>
        <taxon>Allomyces</taxon>
    </lineage>
</organism>
<evidence type="ECO:0000259" key="13">
    <source>
        <dbReference type="SMART" id="SM00968"/>
    </source>
</evidence>
<dbReference type="GO" id="GO:0016887">
    <property type="term" value="F:ATP hydrolysis activity"/>
    <property type="evidence" value="ECO:0007669"/>
    <property type="project" value="InterPro"/>
</dbReference>
<sequence>MGRLVQLEVNNFKSYRGHHVIGPFKQLTAVIGPNGAGKSNIMDAVSFVLGIQSAQLRSTHLRDLIYRGRAMVDDQGREVAGVSAESATSAYVSAVYEDANQNQITFTRTISADGKSEYRVNGKTVRREAYVAYLERENVLIKARNFLVFQGDVESVAAQNPKDLTRLIEQVSGSLDLKDQYETLKQAQDTAMENSTLMFQKRRGMQAELKQYREQKSEAEQYENMQQQCDELVLAQTQWKLFHLERDLERMRDSVHDDQGTLREYEDLHEAIEAQVRTAKQEHAAATKDVVRLDRLVGKEENAVKAHQPVLTQLRQAQTHSTQKVERLATQVEKIDRDLARQEQSLTDLRDQIATITRAQQQLDRTASSTDAKRQGLAGLQDEYHRLRSQFLLETATLQQQLDSLQLGSKARQDEVARLEAKRVALEHKMEAAQQELEQARGKLERASDGLARATDEQTGLEQEMAAIQTRDAQLRAQEQSLNEKLVELTGKLMDYRSDKRESERESKMRQLVEDLKSLFPGVYGRLNELCRPTQRIYDRAVALVLGKNMDAIVTDSQATAMECIRYMREQRKGHATFLPVQELVTKEIPPRLRSFANARPALDVVQYDKEIEPAVKYACGTALITETLDVARYICYEKGTRVKAVTLDGVTIHKTGSMSGGTAGADQASGTSRWEEREVETMKRAHEKIQADLQQLTKEKRRHRDREVLQMQLAGVISQRQFLHTKVAGLEGRIAAKTKELEEMTAERDGITARLDDLGAEMADARVLDLQEEIRRARDTFFADFCEQAQVATIDEYEQLVLESAVEETKQRNALATQRTKLETQLAYETDQLTKLHERREQALTARANETRNAESNAERIAQIEEAVAIGEAKVNQLREQLEEFRRTQKDKAQVLHRRKRQQQEVRSSQEALTKKIAQESDAITQLHHHRVTLLRKARVDNIPLAITTGSLADLVPDLTVQQSQELSQAIVVDYDDLDDDLKEDGSPAVGQDFTDRIHQLTSDMDRIAPNMRALEKLAGVTAKCAETDKEFEKARRDARLAKDRFLSVRQERYTRFMDAFTHISGCIDAIYKELTRSRNFPLGGTAYLSLESEDEPYAEGVKYHAMPPMKRFRDMEQLSGGEKTVAALALLFAIHSYRPSPFFVLDEVDAALDNANVAKVARYVVRHREDVQFIIISLKNSFYERCQGLVGVYRDVDANSSGILTLDLEAFPDE</sequence>
<keyword evidence="15" id="KW-1185">Reference proteome</keyword>
<evidence type="ECO:0000256" key="8">
    <source>
        <dbReference type="ARBA" id="ARBA00023242"/>
    </source>
</evidence>
<gene>
    <name evidence="14" type="ORF">AMAG_00628</name>
</gene>
<keyword evidence="5" id="KW-0132">Cell division</keyword>
<reference evidence="15" key="2">
    <citation type="submission" date="2009-11" db="EMBL/GenBank/DDBJ databases">
        <title>The Genome Sequence of Allomyces macrogynus strain ATCC 38327.</title>
        <authorList>
            <consortium name="The Broad Institute Genome Sequencing Platform"/>
            <person name="Russ C."/>
            <person name="Cuomo C."/>
            <person name="Shea T."/>
            <person name="Young S.K."/>
            <person name="Zeng Q."/>
            <person name="Koehrsen M."/>
            <person name="Haas B."/>
            <person name="Borodovsky M."/>
            <person name="Guigo R."/>
            <person name="Alvarado L."/>
            <person name="Berlin A."/>
            <person name="Borenstein D."/>
            <person name="Chen Z."/>
            <person name="Engels R."/>
            <person name="Freedman E."/>
            <person name="Gellesch M."/>
            <person name="Goldberg J."/>
            <person name="Griggs A."/>
            <person name="Gujja S."/>
            <person name="Heiman D."/>
            <person name="Hepburn T."/>
            <person name="Howarth C."/>
            <person name="Jen D."/>
            <person name="Larson L."/>
            <person name="Lewis B."/>
            <person name="Mehta T."/>
            <person name="Park D."/>
            <person name="Pearson M."/>
            <person name="Roberts A."/>
            <person name="Saif S."/>
            <person name="Shenoy N."/>
            <person name="Sisk P."/>
            <person name="Stolte C."/>
            <person name="Sykes S."/>
            <person name="Walk T."/>
            <person name="White J."/>
            <person name="Yandava C."/>
            <person name="Burger G."/>
            <person name="Gray M.W."/>
            <person name="Holland P.W.H."/>
            <person name="King N."/>
            <person name="Lang F.B.F."/>
            <person name="Roger A.J."/>
            <person name="Ruiz-Trillo I."/>
            <person name="Lander E."/>
            <person name="Nusbaum C."/>
        </authorList>
    </citation>
    <scope>NUCLEOTIDE SEQUENCE [LARGE SCALE GENOMIC DNA]</scope>
    <source>
        <strain evidence="15">ATCC 38327</strain>
    </source>
</reference>
<dbReference type="STRING" id="578462.A0A0L0RX82"/>
<dbReference type="Gene3D" id="1.20.1060.20">
    <property type="match status" value="1"/>
</dbReference>
<feature type="domain" description="SMC hinge" evidence="13">
    <location>
        <begin position="521"/>
        <end position="636"/>
    </location>
</feature>
<name>A0A0L0RX82_ALLM3</name>
<dbReference type="InterPro" id="IPR036277">
    <property type="entry name" value="SMC_hinge_sf"/>
</dbReference>
<evidence type="ECO:0000256" key="1">
    <source>
        <dbReference type="ARBA" id="ARBA00004123"/>
    </source>
</evidence>
<evidence type="ECO:0000313" key="15">
    <source>
        <dbReference type="Proteomes" id="UP000054350"/>
    </source>
</evidence>
<feature type="region of interest" description="Disordered" evidence="12">
    <location>
        <begin position="894"/>
        <end position="915"/>
    </location>
</feature>
<evidence type="ECO:0000256" key="11">
    <source>
        <dbReference type="SAM" id="Coils"/>
    </source>
</evidence>
<dbReference type="GO" id="GO:0005524">
    <property type="term" value="F:ATP binding"/>
    <property type="evidence" value="ECO:0007669"/>
    <property type="project" value="InterPro"/>
</dbReference>
<dbReference type="SUPFAM" id="SSF52540">
    <property type="entry name" value="P-loop containing nucleoside triphosphate hydrolases"/>
    <property type="match status" value="1"/>
</dbReference>
<dbReference type="OrthoDB" id="5575062at2759"/>
<proteinExistence type="inferred from homology"/>
<keyword evidence="8 10" id="KW-0539">Nucleus</keyword>
<protein>
    <recommendedName>
        <fullName evidence="10">Structural maintenance of chromosomes protein</fullName>
    </recommendedName>
</protein>
<evidence type="ECO:0000256" key="3">
    <source>
        <dbReference type="ARBA" id="ARBA00005597"/>
    </source>
</evidence>
<feature type="coiled-coil region" evidence="11">
    <location>
        <begin position="325"/>
        <end position="359"/>
    </location>
</feature>
<dbReference type="CDD" id="cd03275">
    <property type="entry name" value="ABC_SMC1_euk"/>
    <property type="match status" value="2"/>
</dbReference>
<feature type="coiled-coil region" evidence="11">
    <location>
        <begin position="262"/>
        <end position="289"/>
    </location>
</feature>
<evidence type="ECO:0000313" key="14">
    <source>
        <dbReference type="EMBL" id="KNE54671.1"/>
    </source>
</evidence>
<dbReference type="eggNOG" id="KOG0018">
    <property type="taxonomic scope" value="Eukaryota"/>
</dbReference>
<accession>A0A0L0RX82</accession>
<keyword evidence="6" id="KW-0498">Mitosis</keyword>
<dbReference type="Pfam" id="PF02463">
    <property type="entry name" value="SMC_N"/>
    <property type="match status" value="1"/>
</dbReference>
<feature type="coiled-coil region" evidence="11">
    <location>
        <begin position="680"/>
        <end position="781"/>
    </location>
</feature>
<dbReference type="GO" id="GO:0005634">
    <property type="term" value="C:nucleus"/>
    <property type="evidence" value="ECO:0007669"/>
    <property type="project" value="UniProtKB-SubCell"/>
</dbReference>
<dbReference type="Pfam" id="PF06470">
    <property type="entry name" value="SMC_hinge"/>
    <property type="match status" value="1"/>
</dbReference>
<dbReference type="SMART" id="SM00968">
    <property type="entry name" value="SMC_hinge"/>
    <property type="match status" value="1"/>
</dbReference>
<evidence type="ECO:0000256" key="5">
    <source>
        <dbReference type="ARBA" id="ARBA00022618"/>
    </source>
</evidence>
<dbReference type="InterPro" id="IPR028468">
    <property type="entry name" value="Smc1_ABC"/>
</dbReference>
<evidence type="ECO:0000256" key="6">
    <source>
        <dbReference type="ARBA" id="ARBA00022776"/>
    </source>
</evidence>
<dbReference type="PIRSF" id="PIRSF005719">
    <property type="entry name" value="SMC"/>
    <property type="match status" value="1"/>
</dbReference>
<dbReference type="InterPro" id="IPR003395">
    <property type="entry name" value="RecF/RecN/SMC_N"/>
</dbReference>
<evidence type="ECO:0000256" key="2">
    <source>
        <dbReference type="ARBA" id="ARBA00004286"/>
    </source>
</evidence>
<dbReference type="VEuPathDB" id="FungiDB:AMAG_00628"/>
<dbReference type="Gene3D" id="3.40.50.300">
    <property type="entry name" value="P-loop containing nucleotide triphosphate hydrolases"/>
    <property type="match status" value="2"/>
</dbReference>
<dbReference type="Gene3D" id="3.30.70.1620">
    <property type="match status" value="1"/>
</dbReference>
<keyword evidence="4" id="KW-0158">Chromosome</keyword>
<keyword evidence="9" id="KW-0131">Cell cycle</keyword>
<evidence type="ECO:0000256" key="9">
    <source>
        <dbReference type="ARBA" id="ARBA00023306"/>
    </source>
</evidence>
<evidence type="ECO:0000256" key="10">
    <source>
        <dbReference type="PIRNR" id="PIRNR005719"/>
    </source>
</evidence>
<feature type="coiled-coil region" evidence="11">
    <location>
        <begin position="409"/>
        <end position="506"/>
    </location>
</feature>
<dbReference type="GO" id="GO:0007062">
    <property type="term" value="P:sister chromatid cohesion"/>
    <property type="evidence" value="ECO:0007669"/>
    <property type="project" value="InterPro"/>
</dbReference>
<dbReference type="InterPro" id="IPR024704">
    <property type="entry name" value="SMC"/>
</dbReference>
<keyword evidence="7 11" id="KW-0175">Coiled coil</keyword>
<dbReference type="OMA" id="KHMDFQR"/>